<dbReference type="Pfam" id="PF00072">
    <property type="entry name" value="Response_reg"/>
    <property type="match status" value="1"/>
</dbReference>
<sequence>MNWKPEKWQWLALATFIVSFAENYFSITDRTLLIAYLAPGMALMGLYHLHGQTRLKFLGAVAFGIVASLVLTGFSLPAALFLGVGILAQCLAGAWLLRKLLPSGMDLTQVRALLAISAVAIFVAPFVGLFILQSFDFLLDASLMAPAPIVGAEENQVGLTLSLMEWSIFPLALGIFLTAPIITCFLSDCEIGMPRDWTTERVGVLFGALALNALTMWTDGHTLHFLIAPPLIFVALRLGIRDTAIALIASIYITSSATAASIGPVAASVANPFFQVGYIQAIYLVAIACLVPVAATIELRRRLEHSLEESIEYTDQIISHMQQIVFRTDHEGCWTYLNPAWEQVTGYTCEESMGWKTTRLLVPDELAKTKTIYPDLIGGKCDQLQLHQRFTRKDGEIRDIAVSIRAVRDERGQFAGTTGTIRDSTDDHNYLRALKASEQRFRELCDTAPVGIVRSDIDGAITYANNRFEYLALAPEKSLLGKFWYDILHVDADMLRAQIRENTLTPGSVHQFEMEFRDASNQKRWMVVVVTGEFNKAGQRTGYIATAADVTRRKQTEEQLARTSSEMRVLAQNINDVVLRVSLEGTCLYATPSIKEVLGHDAQAVVGRRVMNSVHPEDVDKLQSAFDTLVQGEGEQRTVTYRYLPAFPDAEYLWLEANTRLTRDRNGQPAEIVASIRDVTDRKKLELELTEARRRAEDAADAKSSFLANFSHEIRTPMNGVIGLTELLMDRELDPVARNYAQLIADSGDTMMKLLNDILDLAKIESGRLQLVDRNLDLREMLEGALKVMTAVAAQKHLTLALEMDDDVPRRIMGDDLRLRQILSNLVGNAVKFTNEGGVRVSAHVAGENLVIAVADTGIGIAEEAQAGVFDEFVQVRNSERSIAVGTGLGLPIARRLAEAMEGTLELESEEGVGTTFTLSLPCRAAEEEAAPEEDAAPENSTVREQPALRVLVAEDNQTNCIIIDGMLKRLGHDAVLVNDGRAAVDEALSADRSDKPYDIVLMDVFMPELDGLDATREIRASGLCGERLPIVAITANAYQEDVQRCLEAGMQAHLSKPVRLADLQKAMEKVSSGILSSEIVASK</sequence>
<dbReference type="InterPro" id="IPR000700">
    <property type="entry name" value="PAS-assoc_C"/>
</dbReference>
<evidence type="ECO:0000313" key="20">
    <source>
        <dbReference type="Proteomes" id="UP000309389"/>
    </source>
</evidence>
<dbReference type="InterPro" id="IPR003594">
    <property type="entry name" value="HATPase_dom"/>
</dbReference>
<dbReference type="SUPFAM" id="SSF52172">
    <property type="entry name" value="CheY-like"/>
    <property type="match status" value="1"/>
</dbReference>
<dbReference type="SMART" id="SM00448">
    <property type="entry name" value="REC"/>
    <property type="match status" value="1"/>
</dbReference>
<comment type="subcellular location">
    <subcellularLocation>
        <location evidence="2">Membrane</location>
    </subcellularLocation>
</comment>
<evidence type="ECO:0000256" key="5">
    <source>
        <dbReference type="ARBA" id="ARBA00022679"/>
    </source>
</evidence>
<evidence type="ECO:0000256" key="4">
    <source>
        <dbReference type="ARBA" id="ARBA00022553"/>
    </source>
</evidence>
<dbReference type="InterPro" id="IPR005467">
    <property type="entry name" value="His_kinase_dom"/>
</dbReference>
<evidence type="ECO:0000256" key="3">
    <source>
        <dbReference type="ARBA" id="ARBA00012438"/>
    </source>
</evidence>
<dbReference type="Pfam" id="PF02518">
    <property type="entry name" value="HATPase_c"/>
    <property type="match status" value="1"/>
</dbReference>
<keyword evidence="20" id="KW-1185">Reference proteome</keyword>
<organism evidence="19 20">
    <name type="scientific">Alteraurantiacibacter aquimixticola</name>
    <dbReference type="NCBI Taxonomy" id="2489173"/>
    <lineage>
        <taxon>Bacteria</taxon>
        <taxon>Pseudomonadati</taxon>
        <taxon>Pseudomonadota</taxon>
        <taxon>Alphaproteobacteria</taxon>
        <taxon>Sphingomonadales</taxon>
        <taxon>Erythrobacteraceae</taxon>
        <taxon>Alteraurantiacibacter</taxon>
    </lineage>
</organism>
<dbReference type="GO" id="GO:0000155">
    <property type="term" value="F:phosphorelay sensor kinase activity"/>
    <property type="evidence" value="ECO:0007669"/>
    <property type="project" value="InterPro"/>
</dbReference>
<dbReference type="Gene3D" id="3.40.50.2300">
    <property type="match status" value="1"/>
</dbReference>
<accession>A0A4T3F3U6</accession>
<keyword evidence="7" id="KW-0547">Nucleotide-binding</keyword>
<evidence type="ECO:0000256" key="1">
    <source>
        <dbReference type="ARBA" id="ARBA00000085"/>
    </source>
</evidence>
<evidence type="ECO:0000313" key="19">
    <source>
        <dbReference type="EMBL" id="TIX51119.1"/>
    </source>
</evidence>
<dbReference type="PANTHER" id="PTHR43047">
    <property type="entry name" value="TWO-COMPONENT HISTIDINE PROTEIN KINASE"/>
    <property type="match status" value="1"/>
</dbReference>
<feature type="transmembrane region" description="Helical" evidence="14">
    <location>
        <begin position="80"/>
        <end position="98"/>
    </location>
</feature>
<feature type="domain" description="Response regulatory" evidence="16">
    <location>
        <begin position="950"/>
        <end position="1072"/>
    </location>
</feature>
<gene>
    <name evidence="19" type="ORF">E5222_01155</name>
</gene>
<dbReference type="Proteomes" id="UP000309389">
    <property type="component" value="Unassembled WGS sequence"/>
</dbReference>
<evidence type="ECO:0000259" key="15">
    <source>
        <dbReference type="PROSITE" id="PS50109"/>
    </source>
</evidence>
<dbReference type="InterPro" id="IPR036097">
    <property type="entry name" value="HisK_dim/P_sf"/>
</dbReference>
<evidence type="ECO:0000256" key="7">
    <source>
        <dbReference type="ARBA" id="ARBA00022741"/>
    </source>
</evidence>
<dbReference type="PROSITE" id="PS50113">
    <property type="entry name" value="PAC"/>
    <property type="match status" value="3"/>
</dbReference>
<dbReference type="Pfam" id="PF00989">
    <property type="entry name" value="PAS"/>
    <property type="match status" value="2"/>
</dbReference>
<dbReference type="InterPro" id="IPR011006">
    <property type="entry name" value="CheY-like_superfamily"/>
</dbReference>
<dbReference type="InterPro" id="IPR003661">
    <property type="entry name" value="HisK_dim/P_dom"/>
</dbReference>
<dbReference type="PROSITE" id="PS50110">
    <property type="entry name" value="RESPONSE_REGULATORY"/>
    <property type="match status" value="1"/>
</dbReference>
<dbReference type="SUPFAM" id="SSF55874">
    <property type="entry name" value="ATPase domain of HSP90 chaperone/DNA topoisomerase II/histidine kinase"/>
    <property type="match status" value="1"/>
</dbReference>
<feature type="domain" description="Histidine kinase" evidence="15">
    <location>
        <begin position="709"/>
        <end position="925"/>
    </location>
</feature>
<feature type="transmembrane region" description="Helical" evidence="14">
    <location>
        <begin position="110"/>
        <end position="132"/>
    </location>
</feature>
<dbReference type="AlphaFoldDB" id="A0A4T3F3U6"/>
<dbReference type="SUPFAM" id="SSF47384">
    <property type="entry name" value="Homodimeric domain of signal transducing histidine kinase"/>
    <property type="match status" value="1"/>
</dbReference>
<dbReference type="InterPro" id="IPR004358">
    <property type="entry name" value="Sig_transdc_His_kin-like_C"/>
</dbReference>
<dbReference type="CDD" id="cd16922">
    <property type="entry name" value="HATPase_EvgS-ArcB-TorS-like"/>
    <property type="match status" value="1"/>
</dbReference>
<dbReference type="SMART" id="SM00388">
    <property type="entry name" value="HisKA"/>
    <property type="match status" value="1"/>
</dbReference>
<dbReference type="SMART" id="SM00387">
    <property type="entry name" value="HATPase_c"/>
    <property type="match status" value="1"/>
</dbReference>
<dbReference type="OrthoDB" id="9801651at2"/>
<proteinExistence type="predicted"/>
<protein>
    <recommendedName>
        <fullName evidence="3">histidine kinase</fullName>
        <ecNumber evidence="3">2.7.13.3</ecNumber>
    </recommendedName>
</protein>
<evidence type="ECO:0000259" key="16">
    <source>
        <dbReference type="PROSITE" id="PS50110"/>
    </source>
</evidence>
<feature type="transmembrane region" description="Helical" evidence="14">
    <location>
        <begin position="166"/>
        <end position="186"/>
    </location>
</feature>
<dbReference type="Gene3D" id="3.30.565.10">
    <property type="entry name" value="Histidine kinase-like ATPase, C-terminal domain"/>
    <property type="match status" value="1"/>
</dbReference>
<keyword evidence="11" id="KW-0902">Two-component regulatory system</keyword>
<dbReference type="CDD" id="cd17546">
    <property type="entry name" value="REC_hyHK_CKI1_RcsC-like"/>
    <property type="match status" value="1"/>
</dbReference>
<dbReference type="GO" id="GO:0016020">
    <property type="term" value="C:membrane"/>
    <property type="evidence" value="ECO:0007669"/>
    <property type="project" value="UniProtKB-SubCell"/>
</dbReference>
<evidence type="ECO:0000256" key="2">
    <source>
        <dbReference type="ARBA" id="ARBA00004370"/>
    </source>
</evidence>
<keyword evidence="4 13" id="KW-0597">Phosphoprotein</keyword>
<keyword evidence="8" id="KW-0418">Kinase</keyword>
<evidence type="ECO:0000256" key="11">
    <source>
        <dbReference type="ARBA" id="ARBA00023012"/>
    </source>
</evidence>
<dbReference type="GO" id="GO:0006355">
    <property type="term" value="P:regulation of DNA-templated transcription"/>
    <property type="evidence" value="ECO:0007669"/>
    <property type="project" value="InterPro"/>
</dbReference>
<dbReference type="InterPro" id="IPR036890">
    <property type="entry name" value="HATPase_C_sf"/>
</dbReference>
<dbReference type="FunFam" id="1.10.287.130:FF:000004">
    <property type="entry name" value="Ethylene receptor 1"/>
    <property type="match status" value="1"/>
</dbReference>
<dbReference type="NCBIfam" id="TIGR00229">
    <property type="entry name" value="sensory_box"/>
    <property type="match status" value="3"/>
</dbReference>
<dbReference type="InterPro" id="IPR000014">
    <property type="entry name" value="PAS"/>
</dbReference>
<name>A0A4T3F3U6_9SPHN</name>
<evidence type="ECO:0000256" key="8">
    <source>
        <dbReference type="ARBA" id="ARBA00022777"/>
    </source>
</evidence>
<dbReference type="Pfam" id="PF08448">
    <property type="entry name" value="PAS_4"/>
    <property type="match status" value="1"/>
</dbReference>
<dbReference type="GO" id="GO:0005524">
    <property type="term" value="F:ATP binding"/>
    <property type="evidence" value="ECO:0007669"/>
    <property type="project" value="UniProtKB-KW"/>
</dbReference>
<evidence type="ECO:0000259" key="17">
    <source>
        <dbReference type="PROSITE" id="PS50112"/>
    </source>
</evidence>
<keyword evidence="12 14" id="KW-0472">Membrane</keyword>
<dbReference type="SMART" id="SM00086">
    <property type="entry name" value="PAC"/>
    <property type="match status" value="3"/>
</dbReference>
<feature type="domain" description="PAS" evidence="17">
    <location>
        <begin position="310"/>
        <end position="380"/>
    </location>
</feature>
<feature type="modified residue" description="4-aspartylphosphate" evidence="13">
    <location>
        <position position="1004"/>
    </location>
</feature>
<keyword evidence="9" id="KW-0067">ATP-binding</keyword>
<dbReference type="SUPFAM" id="SSF55785">
    <property type="entry name" value="PYP-like sensor domain (PAS domain)"/>
    <property type="match status" value="3"/>
</dbReference>
<dbReference type="SMART" id="SM00091">
    <property type="entry name" value="PAS"/>
    <property type="match status" value="3"/>
</dbReference>
<dbReference type="EC" id="2.7.13.3" evidence="3"/>
<feature type="transmembrane region" description="Helical" evidence="14">
    <location>
        <begin position="31"/>
        <end position="50"/>
    </location>
</feature>
<dbReference type="RefSeq" id="WP_136691730.1">
    <property type="nucleotide sequence ID" value="NZ_SSHH01000001.1"/>
</dbReference>
<keyword evidence="6 14" id="KW-0812">Transmembrane</keyword>
<dbReference type="EMBL" id="SSHH01000001">
    <property type="protein sequence ID" value="TIX51119.1"/>
    <property type="molecule type" value="Genomic_DNA"/>
</dbReference>
<dbReference type="Gene3D" id="3.30.450.20">
    <property type="entry name" value="PAS domain"/>
    <property type="match status" value="3"/>
</dbReference>
<dbReference type="Gene3D" id="1.10.287.130">
    <property type="match status" value="1"/>
</dbReference>
<feature type="domain" description="PAS" evidence="17">
    <location>
        <begin position="437"/>
        <end position="489"/>
    </location>
</feature>
<evidence type="ECO:0000256" key="12">
    <source>
        <dbReference type="ARBA" id="ARBA00023136"/>
    </source>
</evidence>
<dbReference type="PRINTS" id="PR00344">
    <property type="entry name" value="BCTRLSENSOR"/>
</dbReference>
<dbReference type="InterPro" id="IPR013656">
    <property type="entry name" value="PAS_4"/>
</dbReference>
<feature type="transmembrane region" description="Helical" evidence="14">
    <location>
        <begin position="57"/>
        <end position="74"/>
    </location>
</feature>
<dbReference type="CDD" id="cd00130">
    <property type="entry name" value="PAS"/>
    <property type="match status" value="3"/>
</dbReference>
<dbReference type="FunFam" id="3.30.565.10:FF:000010">
    <property type="entry name" value="Sensor histidine kinase RcsC"/>
    <property type="match status" value="1"/>
</dbReference>
<reference evidence="19 20" key="1">
    <citation type="submission" date="2019-04" db="EMBL/GenBank/DDBJ databases">
        <title>Altererythrobacter aquimixticola sp. nov., isolated from sediment of junction between the ocean and a freshwater spring.</title>
        <authorList>
            <person name="Yoon J.-H."/>
        </authorList>
    </citation>
    <scope>NUCLEOTIDE SEQUENCE [LARGE SCALE GENOMIC DNA]</scope>
    <source>
        <strain evidence="19 20">SSKS-13</strain>
    </source>
</reference>
<feature type="domain" description="PAC" evidence="18">
    <location>
        <begin position="384"/>
        <end position="436"/>
    </location>
</feature>
<comment type="caution">
    <text evidence="19">The sequence shown here is derived from an EMBL/GenBank/DDBJ whole genome shotgun (WGS) entry which is preliminary data.</text>
</comment>
<dbReference type="CDD" id="cd00082">
    <property type="entry name" value="HisKA"/>
    <property type="match status" value="1"/>
</dbReference>
<evidence type="ECO:0000256" key="14">
    <source>
        <dbReference type="SAM" id="Phobius"/>
    </source>
</evidence>
<comment type="catalytic activity">
    <reaction evidence="1">
        <text>ATP + protein L-histidine = ADP + protein N-phospho-L-histidine.</text>
        <dbReference type="EC" id="2.7.13.3"/>
    </reaction>
</comment>
<dbReference type="Pfam" id="PF00512">
    <property type="entry name" value="HisKA"/>
    <property type="match status" value="1"/>
</dbReference>
<evidence type="ECO:0000256" key="10">
    <source>
        <dbReference type="ARBA" id="ARBA00022989"/>
    </source>
</evidence>
<dbReference type="InterPro" id="IPR013767">
    <property type="entry name" value="PAS_fold"/>
</dbReference>
<dbReference type="InterPro" id="IPR035965">
    <property type="entry name" value="PAS-like_dom_sf"/>
</dbReference>
<evidence type="ECO:0000259" key="18">
    <source>
        <dbReference type="PROSITE" id="PS50113"/>
    </source>
</evidence>
<evidence type="ECO:0000256" key="6">
    <source>
        <dbReference type="ARBA" id="ARBA00022692"/>
    </source>
</evidence>
<feature type="transmembrane region" description="Helical" evidence="14">
    <location>
        <begin position="247"/>
        <end position="270"/>
    </location>
</feature>
<feature type="transmembrane region" description="Helical" evidence="14">
    <location>
        <begin position="198"/>
        <end position="217"/>
    </location>
</feature>
<evidence type="ECO:0000256" key="13">
    <source>
        <dbReference type="PROSITE-ProRule" id="PRU00169"/>
    </source>
</evidence>
<feature type="transmembrane region" description="Helical" evidence="14">
    <location>
        <begin position="276"/>
        <end position="297"/>
    </location>
</feature>
<evidence type="ECO:0000256" key="9">
    <source>
        <dbReference type="ARBA" id="ARBA00022840"/>
    </source>
</evidence>
<feature type="domain" description="PAC" evidence="18">
    <location>
        <begin position="510"/>
        <end position="562"/>
    </location>
</feature>
<dbReference type="PROSITE" id="PS50112">
    <property type="entry name" value="PAS"/>
    <property type="match status" value="3"/>
</dbReference>
<keyword evidence="5" id="KW-0808">Transferase</keyword>
<dbReference type="PROSITE" id="PS50109">
    <property type="entry name" value="HIS_KIN"/>
    <property type="match status" value="1"/>
</dbReference>
<dbReference type="InterPro" id="IPR001789">
    <property type="entry name" value="Sig_transdc_resp-reg_receiver"/>
</dbReference>
<dbReference type="InterPro" id="IPR001610">
    <property type="entry name" value="PAC"/>
</dbReference>
<keyword evidence="10 14" id="KW-1133">Transmembrane helix</keyword>
<feature type="domain" description="PAS" evidence="17">
    <location>
        <begin position="563"/>
        <end position="633"/>
    </location>
</feature>
<feature type="domain" description="PAC" evidence="18">
    <location>
        <begin position="637"/>
        <end position="691"/>
    </location>
</feature>